<dbReference type="EMBL" id="MSFO01000005">
    <property type="protein sequence ID" value="PLB47768.1"/>
    <property type="molecule type" value="Genomic_DNA"/>
</dbReference>
<evidence type="ECO:0000313" key="1">
    <source>
        <dbReference type="EMBL" id="PLB47768.1"/>
    </source>
</evidence>
<dbReference type="STRING" id="1392250.A0A2I2G4H4"/>
<comment type="caution">
    <text evidence="1">The sequence shown here is derived from an EMBL/GenBank/DDBJ whole genome shotgun (WGS) entry which is preliminary data.</text>
</comment>
<dbReference type="RefSeq" id="XP_024703070.1">
    <property type="nucleotide sequence ID" value="XM_024847750.1"/>
</dbReference>
<evidence type="ECO:0000313" key="2">
    <source>
        <dbReference type="Proteomes" id="UP000234275"/>
    </source>
</evidence>
<dbReference type="GeneID" id="36555449"/>
<organism evidence="1 2">
    <name type="scientific">Aspergillus steynii IBT 23096</name>
    <dbReference type="NCBI Taxonomy" id="1392250"/>
    <lineage>
        <taxon>Eukaryota</taxon>
        <taxon>Fungi</taxon>
        <taxon>Dikarya</taxon>
        <taxon>Ascomycota</taxon>
        <taxon>Pezizomycotina</taxon>
        <taxon>Eurotiomycetes</taxon>
        <taxon>Eurotiomycetidae</taxon>
        <taxon>Eurotiales</taxon>
        <taxon>Aspergillaceae</taxon>
        <taxon>Aspergillus</taxon>
        <taxon>Aspergillus subgen. Circumdati</taxon>
    </lineage>
</organism>
<name>A0A2I2G4H4_9EURO</name>
<protein>
    <submittedName>
        <fullName evidence="1">Uncharacterized protein</fullName>
    </submittedName>
</protein>
<proteinExistence type="predicted"/>
<gene>
    <name evidence="1" type="ORF">P170DRAFT_426985</name>
</gene>
<accession>A0A2I2G4H4</accession>
<reference evidence="1 2" key="1">
    <citation type="submission" date="2016-12" db="EMBL/GenBank/DDBJ databases">
        <title>The genomes of Aspergillus section Nigri reveals drivers in fungal speciation.</title>
        <authorList>
            <consortium name="DOE Joint Genome Institute"/>
            <person name="Vesth T.C."/>
            <person name="Nybo J."/>
            <person name="Theobald S."/>
            <person name="Brandl J."/>
            <person name="Frisvad J.C."/>
            <person name="Nielsen K.F."/>
            <person name="Lyhne E.K."/>
            <person name="Kogle M.E."/>
            <person name="Kuo A."/>
            <person name="Riley R."/>
            <person name="Clum A."/>
            <person name="Nolan M."/>
            <person name="Lipzen A."/>
            <person name="Salamov A."/>
            <person name="Henrissat B."/>
            <person name="Wiebenga A."/>
            <person name="De Vries R.P."/>
            <person name="Grigoriev I.V."/>
            <person name="Mortensen U.H."/>
            <person name="Andersen M.R."/>
            <person name="Baker S.E."/>
        </authorList>
    </citation>
    <scope>NUCLEOTIDE SEQUENCE [LARGE SCALE GENOMIC DNA]</scope>
    <source>
        <strain evidence="1 2">IBT 23096</strain>
    </source>
</reference>
<dbReference type="OrthoDB" id="76567at2759"/>
<dbReference type="Proteomes" id="UP000234275">
    <property type="component" value="Unassembled WGS sequence"/>
</dbReference>
<dbReference type="AlphaFoldDB" id="A0A2I2G4H4"/>
<dbReference type="VEuPathDB" id="FungiDB:P170DRAFT_426985"/>
<sequence>MIEKYLSLAISSIFAWFSAQRGLLPPSLIDGHKYRLKIFESHEATDSASRLPTIEYESIHGLRTFAEQHQQSLELGYSRAQFIKVTRVPGAVFTRLDKLRLGGRLSYDSATQELVIRLIPSTGHERSHGLLMRHIERKLSALGVSEYEMDPLGASTIWGDFTCKQANSSLRPLPQRSDESDAPTLVIECGTSKNKSELQEDAIWWLTGIHPPVNIVILIFMDLRPRTIKIEVWKMQPRPADERSPRCRIAHPTHPAAVSKVKLRPLDNENTYHASRDLRLSFRDIMLRDPPVGGNEIVFSTEELERWAKRIYDQIHPRWMPYG</sequence>
<keyword evidence="2" id="KW-1185">Reference proteome</keyword>